<organism evidence="1 2">
    <name type="scientific">Powellomyces hirtus</name>
    <dbReference type="NCBI Taxonomy" id="109895"/>
    <lineage>
        <taxon>Eukaryota</taxon>
        <taxon>Fungi</taxon>
        <taxon>Fungi incertae sedis</taxon>
        <taxon>Chytridiomycota</taxon>
        <taxon>Chytridiomycota incertae sedis</taxon>
        <taxon>Chytridiomycetes</taxon>
        <taxon>Spizellomycetales</taxon>
        <taxon>Powellomycetaceae</taxon>
        <taxon>Powellomyces</taxon>
    </lineage>
</organism>
<reference evidence="1 2" key="1">
    <citation type="journal article" date="2019" name="Sci. Rep.">
        <title>Comparative genomics of chytrid fungi reveal insights into the obligate biotrophic and pathogenic lifestyle of Synchytrium endobioticum.</title>
        <authorList>
            <person name="van de Vossenberg B.T.L.H."/>
            <person name="Warris S."/>
            <person name="Nguyen H.D.T."/>
            <person name="van Gent-Pelzer M.P.E."/>
            <person name="Joly D.L."/>
            <person name="van de Geest H.C."/>
            <person name="Bonants P.J.M."/>
            <person name="Smith D.S."/>
            <person name="Levesque C.A."/>
            <person name="van der Lee T.A.J."/>
        </authorList>
    </citation>
    <scope>NUCLEOTIDE SEQUENCE [LARGE SCALE GENOMIC DNA]</scope>
    <source>
        <strain evidence="1 2">CBS 809.83</strain>
    </source>
</reference>
<dbReference type="AlphaFoldDB" id="A0A507E7B8"/>
<evidence type="ECO:0000313" key="1">
    <source>
        <dbReference type="EMBL" id="TPX59704.1"/>
    </source>
</evidence>
<protein>
    <submittedName>
        <fullName evidence="1">Uncharacterized protein</fullName>
    </submittedName>
</protein>
<dbReference type="EMBL" id="QEAQ01000022">
    <property type="protein sequence ID" value="TPX59704.1"/>
    <property type="molecule type" value="Genomic_DNA"/>
</dbReference>
<name>A0A507E7B8_9FUNG</name>
<gene>
    <name evidence="1" type="ORF">PhCBS80983_g02325</name>
</gene>
<sequence>MHFCDQRPNACAAIHRLWRAVATVKKYALSSEAVWQSAETLNNLESELTQLEFEVLQEVWALLPDRAFNLWTGAGNRESDVNVDMDVVIYPKRYVLAYLNLARRFEARGFPLFNALPLRRRHIQAYTTIDTKLLRDVVLLKLHRKLSLKGQHHRLWGECFNLSHSAFHQRGRTVNQLRGQAKSSVPVRGMHQFDGTISTDGTGISVMLKSPLASKAGSGGPRKRMTKAMRKTELRRMYIDHPANLTRLQQADAAGSRRQIILIDPNNRDLLFMKEMHQPSVQGAGACRTMRYTSSQRANDTRERRTRRHQLFLRSRPAPYPPGFVGPQQRIEHIERESPSYATMNVNSFQDWLTWRADVDPLLSEFYAGASLRKSENWSLMKLNAFRLRQRSEDLLIQRMRAYFSPKLMVVLGDWQSEAGARHKKFHAPTKVAGFRTSSQSASLHGRGGSTFLKKSMVCLVAQNARLRRGRQVLAQGCHTF</sequence>
<comment type="caution">
    <text evidence="1">The sequence shown here is derived from an EMBL/GenBank/DDBJ whole genome shotgun (WGS) entry which is preliminary data.</text>
</comment>
<dbReference type="Proteomes" id="UP000318582">
    <property type="component" value="Unassembled WGS sequence"/>
</dbReference>
<keyword evidence="2" id="KW-1185">Reference proteome</keyword>
<evidence type="ECO:0000313" key="2">
    <source>
        <dbReference type="Proteomes" id="UP000318582"/>
    </source>
</evidence>
<proteinExistence type="predicted"/>
<accession>A0A507E7B8</accession>